<comment type="subcellular location">
    <subcellularLocation>
        <location evidence="1">Membrane</location>
        <topology evidence="1">Multi-pass membrane protein</topology>
    </subcellularLocation>
</comment>
<feature type="transmembrane region" description="Helical" evidence="6">
    <location>
        <begin position="151"/>
        <end position="169"/>
    </location>
</feature>
<evidence type="ECO:0000256" key="5">
    <source>
        <dbReference type="SAM" id="MobiDB-lite"/>
    </source>
</evidence>
<gene>
    <name evidence="7" type="ORF">B5808_06730</name>
</gene>
<evidence type="ECO:0000256" key="4">
    <source>
        <dbReference type="ARBA" id="ARBA00023136"/>
    </source>
</evidence>
<evidence type="ECO:0000313" key="8">
    <source>
        <dbReference type="Proteomes" id="UP000192775"/>
    </source>
</evidence>
<dbReference type="Proteomes" id="UP000192775">
    <property type="component" value="Chromosome"/>
</dbReference>
<evidence type="ECO:0008006" key="9">
    <source>
        <dbReference type="Google" id="ProtNLM"/>
    </source>
</evidence>
<protein>
    <recommendedName>
        <fullName evidence="9">DUF4870 domain-containing protein</fullName>
    </recommendedName>
</protein>
<dbReference type="EMBL" id="CP020715">
    <property type="protein sequence ID" value="ARJ04942.1"/>
    <property type="molecule type" value="Genomic_DNA"/>
</dbReference>
<keyword evidence="2 6" id="KW-0812">Transmembrane</keyword>
<sequence length="187" mass="20694">MCLQAKGPDVTDPNNPYDPNAGQPTPPPQGGYQQPPQQPGYQQPQQPGYQQPGYQQPQQPGYQQPYGAAPAAAPLSPAEDKQWAFLAQLGGILGWIPPLIIWLIFKDRGPLTNQEGKESLNFQITVAIFVVGLYIIGTITAFIFIGFLFYFLAWAVQIVGLIFAIIAGVKVNQGGTYRYFFNFRFIK</sequence>
<reference evidence="7 8" key="1">
    <citation type="submission" date="2017-04" db="EMBL/GenBank/DDBJ databases">
        <authorList>
            <person name="Afonso C.L."/>
            <person name="Miller P.J."/>
            <person name="Scott M.A."/>
            <person name="Spackman E."/>
            <person name="Goraichik I."/>
            <person name="Dimitrov K.M."/>
            <person name="Suarez D.L."/>
            <person name="Swayne D.E."/>
        </authorList>
    </citation>
    <scope>NUCLEOTIDE SEQUENCE [LARGE SCALE GENOMIC DNA]</scope>
    <source>
        <strain evidence="8">XA(T)</strain>
    </source>
</reference>
<dbReference type="Pfam" id="PF09685">
    <property type="entry name" value="MamF_MmsF"/>
    <property type="match status" value="1"/>
</dbReference>
<evidence type="ECO:0000256" key="6">
    <source>
        <dbReference type="SAM" id="Phobius"/>
    </source>
</evidence>
<dbReference type="STRING" id="1619308.B5808_06730"/>
<dbReference type="AlphaFoldDB" id="A0A1X9LKE1"/>
<dbReference type="KEGG" id="cphy:B5808_06730"/>
<feature type="compositionally biased region" description="Low complexity" evidence="5">
    <location>
        <begin position="30"/>
        <end position="73"/>
    </location>
</feature>
<feature type="transmembrane region" description="Helical" evidence="6">
    <location>
        <begin position="126"/>
        <end position="145"/>
    </location>
</feature>
<evidence type="ECO:0000313" key="7">
    <source>
        <dbReference type="EMBL" id="ARJ04942.1"/>
    </source>
</evidence>
<keyword evidence="3 6" id="KW-1133">Transmembrane helix</keyword>
<evidence type="ECO:0000256" key="3">
    <source>
        <dbReference type="ARBA" id="ARBA00022989"/>
    </source>
</evidence>
<dbReference type="InterPro" id="IPR019109">
    <property type="entry name" value="MamF_MmsF"/>
</dbReference>
<keyword evidence="8" id="KW-1185">Reference proteome</keyword>
<evidence type="ECO:0000256" key="2">
    <source>
        <dbReference type="ARBA" id="ARBA00022692"/>
    </source>
</evidence>
<evidence type="ECO:0000256" key="1">
    <source>
        <dbReference type="ARBA" id="ARBA00004141"/>
    </source>
</evidence>
<accession>A0A1X9LKE1</accession>
<keyword evidence="4 6" id="KW-0472">Membrane</keyword>
<organism evidence="7 8">
    <name type="scientific">Cnuibacter physcomitrellae</name>
    <dbReference type="NCBI Taxonomy" id="1619308"/>
    <lineage>
        <taxon>Bacteria</taxon>
        <taxon>Bacillati</taxon>
        <taxon>Actinomycetota</taxon>
        <taxon>Actinomycetes</taxon>
        <taxon>Micrococcales</taxon>
        <taxon>Microbacteriaceae</taxon>
        <taxon>Cnuibacter</taxon>
    </lineage>
</organism>
<feature type="transmembrane region" description="Helical" evidence="6">
    <location>
        <begin position="83"/>
        <end position="105"/>
    </location>
</feature>
<proteinExistence type="predicted"/>
<feature type="region of interest" description="Disordered" evidence="5">
    <location>
        <begin position="1"/>
        <end position="73"/>
    </location>
</feature>
<name>A0A1X9LKE1_9MICO</name>